<dbReference type="EMBL" id="BARV01040519">
    <property type="protein sequence ID" value="GAI54792.1"/>
    <property type="molecule type" value="Genomic_DNA"/>
</dbReference>
<dbReference type="AlphaFoldDB" id="X1PEP0"/>
<sequence>VVPASTNLLPFGSFPSRQIGENIDNSIGQQILENAPQQTGAANVVTSVVWGYRGYDTLGEVTVLFAAVVSVVMIFRAFGRRE</sequence>
<feature type="non-terminal residue" evidence="3">
    <location>
        <position position="1"/>
    </location>
</feature>
<name>X1PEP0_9ZZZZ</name>
<keyword evidence="1" id="KW-1133">Transmembrane helix</keyword>
<dbReference type="InterPro" id="IPR046806">
    <property type="entry name" value="MrpA_C/MbhE"/>
</dbReference>
<reference evidence="3" key="1">
    <citation type="journal article" date="2014" name="Front. Microbiol.">
        <title>High frequency of phylogenetically diverse reductive dehalogenase-homologous genes in deep subseafloor sedimentary metagenomes.</title>
        <authorList>
            <person name="Kawai M."/>
            <person name="Futagami T."/>
            <person name="Toyoda A."/>
            <person name="Takaki Y."/>
            <person name="Nishi S."/>
            <person name="Hori S."/>
            <person name="Arai W."/>
            <person name="Tsubouchi T."/>
            <person name="Morono Y."/>
            <person name="Uchiyama I."/>
            <person name="Ito T."/>
            <person name="Fujiyama A."/>
            <person name="Inagaki F."/>
            <person name="Takami H."/>
        </authorList>
    </citation>
    <scope>NUCLEOTIDE SEQUENCE</scope>
    <source>
        <strain evidence="3">Expedition CK06-06</strain>
    </source>
</reference>
<organism evidence="3">
    <name type="scientific">marine sediment metagenome</name>
    <dbReference type="NCBI Taxonomy" id="412755"/>
    <lineage>
        <taxon>unclassified sequences</taxon>
        <taxon>metagenomes</taxon>
        <taxon>ecological metagenomes</taxon>
    </lineage>
</organism>
<feature type="transmembrane region" description="Helical" evidence="1">
    <location>
        <begin position="61"/>
        <end position="79"/>
    </location>
</feature>
<proteinExistence type="predicted"/>
<evidence type="ECO:0000259" key="2">
    <source>
        <dbReference type="Pfam" id="PF20501"/>
    </source>
</evidence>
<feature type="domain" description="MrpA C-terminal/MbhE" evidence="2">
    <location>
        <begin position="21"/>
        <end position="78"/>
    </location>
</feature>
<protein>
    <recommendedName>
        <fullName evidence="2">MrpA C-terminal/MbhE domain-containing protein</fullName>
    </recommendedName>
</protein>
<evidence type="ECO:0000313" key="3">
    <source>
        <dbReference type="EMBL" id="GAI54792.1"/>
    </source>
</evidence>
<keyword evidence="1" id="KW-0812">Transmembrane</keyword>
<evidence type="ECO:0000256" key="1">
    <source>
        <dbReference type="SAM" id="Phobius"/>
    </source>
</evidence>
<keyword evidence="1" id="KW-0472">Membrane</keyword>
<comment type="caution">
    <text evidence="3">The sequence shown here is derived from an EMBL/GenBank/DDBJ whole genome shotgun (WGS) entry which is preliminary data.</text>
</comment>
<gene>
    <name evidence="3" type="ORF">S06H3_61707</name>
</gene>
<dbReference type="Pfam" id="PF20501">
    <property type="entry name" value="MbhE"/>
    <property type="match status" value="1"/>
</dbReference>
<accession>X1PEP0</accession>